<keyword evidence="2" id="KW-0808">Transferase</keyword>
<feature type="compositionally biased region" description="Basic and acidic residues" evidence="1">
    <location>
        <begin position="74"/>
        <end position="87"/>
    </location>
</feature>
<reference evidence="2" key="2">
    <citation type="submission" date="2014-07" db="EMBL/GenBank/DDBJ databases">
        <authorList>
            <person name="Hull J."/>
        </authorList>
    </citation>
    <scope>NUCLEOTIDE SEQUENCE</scope>
</reference>
<name>A0A0A9YN49_LYGHE</name>
<dbReference type="EMBL" id="GBHO01011076">
    <property type="protein sequence ID" value="JAG32528.1"/>
    <property type="molecule type" value="Transcribed_RNA"/>
</dbReference>
<dbReference type="GO" id="GO:0016301">
    <property type="term" value="F:kinase activity"/>
    <property type="evidence" value="ECO:0007669"/>
    <property type="project" value="UniProtKB-KW"/>
</dbReference>
<keyword evidence="2" id="KW-0418">Kinase</keyword>
<evidence type="ECO:0000313" key="2">
    <source>
        <dbReference type="EMBL" id="JAG32528.1"/>
    </source>
</evidence>
<gene>
    <name evidence="2" type="primary">cmk_12</name>
    <name evidence="2" type="ORF">CM83_101819</name>
</gene>
<reference evidence="2" key="1">
    <citation type="journal article" date="2014" name="PLoS ONE">
        <title>Transcriptome-Based Identification of ABC Transporters in the Western Tarnished Plant Bug Lygus hesperus.</title>
        <authorList>
            <person name="Hull J.J."/>
            <person name="Chaney K."/>
            <person name="Geib S.M."/>
            <person name="Fabrick J.A."/>
            <person name="Brent C.S."/>
            <person name="Walsh D."/>
            <person name="Lavine L.C."/>
        </authorList>
    </citation>
    <scope>NUCLEOTIDE SEQUENCE</scope>
</reference>
<feature type="compositionally biased region" description="Polar residues" evidence="1">
    <location>
        <begin position="88"/>
        <end position="102"/>
    </location>
</feature>
<feature type="non-terminal residue" evidence="2">
    <location>
        <position position="1"/>
    </location>
</feature>
<feature type="region of interest" description="Disordered" evidence="1">
    <location>
        <begin position="1"/>
        <end position="57"/>
    </location>
</feature>
<sequence>DGVTPEAVPTAAGDVGTPDGGDGAGNEKSEDNEYGVQSRLETSPDSAAGDDGVENLNGLEYCGGDLARSAEQVGDSKEAEENGERKSQYTTNQRILLTSMKG</sequence>
<proteinExistence type="predicted"/>
<accession>A0A0A9YN49</accession>
<organism evidence="2">
    <name type="scientific">Lygus hesperus</name>
    <name type="common">Western plant bug</name>
    <dbReference type="NCBI Taxonomy" id="30085"/>
    <lineage>
        <taxon>Eukaryota</taxon>
        <taxon>Metazoa</taxon>
        <taxon>Ecdysozoa</taxon>
        <taxon>Arthropoda</taxon>
        <taxon>Hexapoda</taxon>
        <taxon>Insecta</taxon>
        <taxon>Pterygota</taxon>
        <taxon>Neoptera</taxon>
        <taxon>Paraneoptera</taxon>
        <taxon>Hemiptera</taxon>
        <taxon>Heteroptera</taxon>
        <taxon>Panheteroptera</taxon>
        <taxon>Cimicomorpha</taxon>
        <taxon>Miridae</taxon>
        <taxon>Mirini</taxon>
        <taxon>Lygus</taxon>
    </lineage>
</organism>
<feature type="region of interest" description="Disordered" evidence="1">
    <location>
        <begin position="70"/>
        <end position="102"/>
    </location>
</feature>
<protein>
    <submittedName>
        <fullName evidence="2">Cytidylate kinase</fullName>
    </submittedName>
</protein>
<dbReference type="AlphaFoldDB" id="A0A0A9YN49"/>
<evidence type="ECO:0000256" key="1">
    <source>
        <dbReference type="SAM" id="MobiDB-lite"/>
    </source>
</evidence>